<accession>A0ABT7VBF2</accession>
<dbReference type="Pfam" id="PF02371">
    <property type="entry name" value="Transposase_20"/>
    <property type="match status" value="1"/>
</dbReference>
<proteinExistence type="predicted"/>
<dbReference type="RefSeq" id="WP_289546130.1">
    <property type="nucleotide sequence ID" value="NZ_JAUDDZ010000031.1"/>
</dbReference>
<protein>
    <submittedName>
        <fullName evidence="3">IS110 family transposase</fullName>
    </submittedName>
</protein>
<dbReference type="EMBL" id="JAUDDZ010000031">
    <property type="protein sequence ID" value="MDM8275838.1"/>
    <property type="molecule type" value="Genomic_DNA"/>
</dbReference>
<evidence type="ECO:0000259" key="2">
    <source>
        <dbReference type="Pfam" id="PF02371"/>
    </source>
</evidence>
<dbReference type="InterPro" id="IPR003346">
    <property type="entry name" value="Transposase_20"/>
</dbReference>
<feature type="domain" description="Transposase IS116/IS110/IS902 C-terminal" evidence="2">
    <location>
        <begin position="270"/>
        <end position="353"/>
    </location>
</feature>
<dbReference type="NCBIfam" id="NF033542">
    <property type="entry name" value="transpos_IS110"/>
    <property type="match status" value="1"/>
</dbReference>
<sequence>MEERARPGAAFLAFDVGKSSHRACAVDASGEVLFNREVANRPADIDRALAEAGAGARVVVDQKRNIGALVVARARAAGNPVSHLPGIAMKKARDMFPVTAKTDAIDAEVIARTAAGMPWTLREVAEETPAAASLRMLAAQRDFAVGSRTRAVNRLRAVLLEADPAFESAVDPSSRWQLAVLAELGGPFGIRAAGLRRFRSVAERAGGARRAASDRLWAAAAASASSGRPELAAESELVRSLAARAAADSAEAARLDALISDSLAGDEAYEALLTVPGVGPKTAAALVTLVDVSMFRSHDELAAYAGLAPCNRQSGTSLNSSSPSRGGNRTLKNLLIYSCTSLVGTDNRFGRYYDSCRARGMRHNKALKAVARKRLKVIYAIMRDGTPYREG</sequence>
<evidence type="ECO:0000313" key="4">
    <source>
        <dbReference type="Proteomes" id="UP001529421"/>
    </source>
</evidence>
<dbReference type="Pfam" id="PF01548">
    <property type="entry name" value="DEDD_Tnp_IS110"/>
    <property type="match status" value="1"/>
</dbReference>
<evidence type="ECO:0000259" key="1">
    <source>
        <dbReference type="Pfam" id="PF01548"/>
    </source>
</evidence>
<name>A0ABT7VBF2_9ACTN</name>
<comment type="caution">
    <text evidence="3">The sequence shown here is derived from an EMBL/GenBank/DDBJ whole genome shotgun (WGS) entry which is preliminary data.</text>
</comment>
<dbReference type="InterPro" id="IPR002525">
    <property type="entry name" value="Transp_IS110-like_N"/>
</dbReference>
<keyword evidence="4" id="KW-1185">Reference proteome</keyword>
<dbReference type="InterPro" id="IPR047650">
    <property type="entry name" value="Transpos_IS110"/>
</dbReference>
<dbReference type="Proteomes" id="UP001529421">
    <property type="component" value="Unassembled WGS sequence"/>
</dbReference>
<dbReference type="PANTHER" id="PTHR33055:SF3">
    <property type="entry name" value="PUTATIVE TRANSPOSASE FOR IS117-RELATED"/>
    <property type="match status" value="1"/>
</dbReference>
<gene>
    <name evidence="3" type="ORF">QUW28_10110</name>
</gene>
<evidence type="ECO:0000313" key="3">
    <source>
        <dbReference type="EMBL" id="MDM8275838.1"/>
    </source>
</evidence>
<dbReference type="PANTHER" id="PTHR33055">
    <property type="entry name" value="TRANSPOSASE FOR INSERTION SEQUENCE ELEMENT IS1111A"/>
    <property type="match status" value="1"/>
</dbReference>
<feature type="domain" description="Transposase IS110-like N-terminal" evidence="1">
    <location>
        <begin position="14"/>
        <end position="162"/>
    </location>
</feature>
<organism evidence="3 4">
    <name type="scientific">Enorma phocaeensis</name>
    <dbReference type="NCBI Taxonomy" id="1871019"/>
    <lineage>
        <taxon>Bacteria</taxon>
        <taxon>Bacillati</taxon>
        <taxon>Actinomycetota</taxon>
        <taxon>Coriobacteriia</taxon>
        <taxon>Coriobacteriales</taxon>
        <taxon>Coriobacteriaceae</taxon>
        <taxon>Enorma</taxon>
    </lineage>
</organism>
<reference evidence="4" key="1">
    <citation type="submission" date="2023-06" db="EMBL/GenBank/DDBJ databases">
        <title>Identification and characterization of horizontal gene transfer across gut microbiota members of farm animals based on homology search.</title>
        <authorList>
            <person name="Zeman M."/>
            <person name="Kubasova T."/>
            <person name="Jahodarova E."/>
            <person name="Nykrynova M."/>
            <person name="Rychlik I."/>
        </authorList>
    </citation>
    <scope>NUCLEOTIDE SEQUENCE [LARGE SCALE GENOMIC DNA]</scope>
    <source>
        <strain evidence="4">154_Feed</strain>
    </source>
</reference>